<feature type="transmembrane region" description="Helical" evidence="5">
    <location>
        <begin position="224"/>
        <end position="242"/>
    </location>
</feature>
<feature type="transmembrane region" description="Helical" evidence="5">
    <location>
        <begin position="1461"/>
        <end position="1481"/>
    </location>
</feature>
<dbReference type="CTD" id="9820532"/>
<feature type="transmembrane region" description="Helical" evidence="5">
    <location>
        <begin position="1501"/>
        <end position="1519"/>
    </location>
</feature>
<dbReference type="KEGG" id="crq:GCK72_013670"/>
<dbReference type="GeneID" id="9820532"/>
<comment type="caution">
    <text evidence="7">The sequence shown here is derived from an EMBL/GenBank/DDBJ whole genome shotgun (WGS) entry which is preliminary data.</text>
</comment>
<dbReference type="Proteomes" id="UP000483820">
    <property type="component" value="Chromosome IV"/>
</dbReference>
<protein>
    <recommendedName>
        <fullName evidence="6">G-protein coupled receptors family 1 profile domain-containing protein</fullName>
    </recommendedName>
</protein>
<feature type="transmembrane region" description="Helical" evidence="5">
    <location>
        <begin position="183"/>
        <end position="203"/>
    </location>
</feature>
<feature type="domain" description="G-protein coupled receptors family 1 profile" evidence="6">
    <location>
        <begin position="27"/>
        <end position="279"/>
    </location>
</feature>
<dbReference type="Pfam" id="PF10323">
    <property type="entry name" value="7TM_GPCR_Srv"/>
    <property type="match status" value="5"/>
</dbReference>
<name>A0A6A5GRR7_CAERE</name>
<gene>
    <name evidence="7" type="ORF">GCK72_013670</name>
</gene>
<feature type="transmembrane region" description="Helical" evidence="5">
    <location>
        <begin position="374"/>
        <end position="395"/>
    </location>
</feature>
<dbReference type="InterPro" id="IPR019426">
    <property type="entry name" value="7TM_GPCR_serpentine_rcpt_Srv"/>
</dbReference>
<feature type="transmembrane region" description="Helical" evidence="5">
    <location>
        <begin position="657"/>
        <end position="676"/>
    </location>
</feature>
<evidence type="ECO:0000256" key="3">
    <source>
        <dbReference type="ARBA" id="ARBA00022989"/>
    </source>
</evidence>
<feature type="transmembrane region" description="Helical" evidence="5">
    <location>
        <begin position="577"/>
        <end position="594"/>
    </location>
</feature>
<feature type="transmembrane region" description="Helical" evidence="5">
    <location>
        <begin position="1199"/>
        <end position="1219"/>
    </location>
</feature>
<feature type="transmembrane region" description="Helical" evidence="5">
    <location>
        <begin position="457"/>
        <end position="478"/>
    </location>
</feature>
<dbReference type="EMBL" id="WUAV01000004">
    <property type="protein sequence ID" value="KAF1757215.1"/>
    <property type="molecule type" value="Genomic_DNA"/>
</dbReference>
<feature type="transmembrane region" description="Helical" evidence="5">
    <location>
        <begin position="857"/>
        <end position="874"/>
    </location>
</feature>
<dbReference type="FunFam" id="1.20.1070.10:FF:000344">
    <property type="entry name" value="Serpentine Receptor, class V"/>
    <property type="match status" value="1"/>
</dbReference>
<feature type="transmembrane region" description="Helical" evidence="5">
    <location>
        <begin position="1154"/>
        <end position="1178"/>
    </location>
</feature>
<dbReference type="PANTHER" id="PTHR24224:SF33">
    <property type="entry name" value="G-PROTEIN COUPLED RECEPTORS FAMILY 1 PROFILE DOMAIN-CONTAINING PROTEIN"/>
    <property type="match status" value="1"/>
</dbReference>
<feature type="transmembrane region" description="Helical" evidence="5">
    <location>
        <begin position="939"/>
        <end position="959"/>
    </location>
</feature>
<feature type="domain" description="G-protein coupled receptors family 1 profile" evidence="6">
    <location>
        <begin position="1347"/>
        <end position="1516"/>
    </location>
</feature>
<feature type="transmembrane region" description="Helical" evidence="5">
    <location>
        <begin position="499"/>
        <end position="517"/>
    </location>
</feature>
<dbReference type="PANTHER" id="PTHR24224">
    <property type="entry name" value="CARDIOACCELERATORY PEPTIDE RECEPTOR-RELATED"/>
    <property type="match status" value="1"/>
</dbReference>
<evidence type="ECO:0000256" key="1">
    <source>
        <dbReference type="ARBA" id="ARBA00004370"/>
    </source>
</evidence>
<feature type="transmembrane region" description="Helical" evidence="5">
    <location>
        <begin position="136"/>
        <end position="156"/>
    </location>
</feature>
<feature type="transmembrane region" description="Helical" evidence="5">
    <location>
        <begin position="1330"/>
        <end position="1352"/>
    </location>
</feature>
<evidence type="ECO:0000313" key="7">
    <source>
        <dbReference type="EMBL" id="KAF1757215.1"/>
    </source>
</evidence>
<dbReference type="Gene3D" id="1.20.1070.10">
    <property type="entry name" value="Rhodopsin 7-helix transmembrane proteins"/>
    <property type="match status" value="6"/>
</dbReference>
<feature type="transmembrane region" description="Helical" evidence="5">
    <location>
        <begin position="1076"/>
        <end position="1096"/>
    </location>
</feature>
<feature type="transmembrane region" description="Helical" evidence="5">
    <location>
        <begin position="262"/>
        <end position="282"/>
    </location>
</feature>
<dbReference type="GO" id="GO:0016020">
    <property type="term" value="C:membrane"/>
    <property type="evidence" value="ECO:0007669"/>
    <property type="project" value="UniProtKB-SubCell"/>
</dbReference>
<dbReference type="RefSeq" id="XP_053584708.1">
    <property type="nucleotide sequence ID" value="XM_053729936.1"/>
</dbReference>
<organism evidence="7 8">
    <name type="scientific">Caenorhabditis remanei</name>
    <name type="common">Caenorhabditis vulgaris</name>
    <dbReference type="NCBI Taxonomy" id="31234"/>
    <lineage>
        <taxon>Eukaryota</taxon>
        <taxon>Metazoa</taxon>
        <taxon>Ecdysozoa</taxon>
        <taxon>Nematoda</taxon>
        <taxon>Chromadorea</taxon>
        <taxon>Rhabditida</taxon>
        <taxon>Rhabditina</taxon>
        <taxon>Rhabditomorpha</taxon>
        <taxon>Rhabditoidea</taxon>
        <taxon>Rhabditidae</taxon>
        <taxon>Peloderinae</taxon>
        <taxon>Caenorhabditis</taxon>
    </lineage>
</organism>
<sequence length="1556" mass="180400">MSDQPALVPPKWPMLVYYGMSIVSLPLYFLVFVSFLRLRCVSKTYNSTFYSILLQHCIADLLAMIIFFLTNPMRVLPYIREFFFNYQQYYITAASYNSVYYFLYIRCTGIVFLSLQRYYVICCPTYQLTYKVQSASNLRIILIYWLTPTIISIVVLKDTDFSYDSFERMAIIADQDVIQRNTLMALIVVSLTCVICSFAYGALFYYIRKHTAGLSKSLRREIHLAVQVFVLLIAFFAVLAYYGFQNYFSQTHNTGPIFYMRALYPVANGLLSYINPFCILFLNKDLARQVYQSATCRKYTVSDVPISGVITTSTKHPVRTDGIHEHHSPQVCIADLLAMIVFFVAVDAREYSFLKQYYFQYQQYYVAAASYNNIYYFLYIRCTGIIFLSLQRYLIITAPTSYITHKVQNASNLQIITVYWTVPTLISIVVLKDYNISYANLETMAMMADQEVIKRNTLMALIVVSLTCVTCSLLYGSLFYYIRKHTVGLSRSLRREVHLAFQVFVLLLAFFAILVYYGFQNYFSQTQNTGPIFYMRALYPMANGLLSYINPFCILFLNKDLAFQVTRSITCNKFKVCIADIIIMIFYTTTWGLRTKPGIRDFLFKYQEYYIAAALYNSIYYTLYIRCTGIVFLSVHRFLVISAPTHRITAIIQEAKTWQIIAFYWTVPTIISIIVLKETDVHYNSMEALEYVVLKDVLSRNTLMALITLSSTCMICVVCYVVMFIIIRKHKTGNQKTLQREFFLAFQVLALLCAFFIMFTYYALVNYFSRTQNCLADILTMIVFITTWCLRTVPPFKDVYFKYQDYYIPAWSYNSAYYTIFIRCSGIVLLSVHRYLVISAPHSLVTAIVQEAATWKIVMVYWTIPTLISIVILKDTDIHYDSLATMEWVVPREIIARNTMMALIIVALTCFICVGSYFAMWVILRQQSSKFSKTLQRELYLAFQVLALLCAFFVMFLYFLLNSYFSQTQNSGPVYTLRAFYPIANGILSYINPYCILFLNREFCRQFMTTLKGAGIRVSEAKISIVSAAQPGTCLADILTMIVYMTSWGLRTVPGFKDVYFEYQDYYIPAWTYNSAYYTIFIRCSGIVLLSVHRYLVISAPHSLVTAIVQEAATWKIVMVYWIIPTLISIVILKDTNIHYDSLATMELVVPREIIARNTMMALIIVALTCFICVGSYFAMWVILRRQSSKFSKTLQRELYLAFQVLALLCAFFVMFLFFLANNYFSQTQNAGPVYIMRALYPIANGILSYINPYCILFLNREFCRQFMRMLKCAGIRVSEAKLSIVSAAQPGTCIADIIAMIVFITIWGIRMVPGLKEFYFRYQEYYIAAWTYNSIYFFLYIRCAGIVFLSIHRYLVISVPHHSITMKIQEASTWKIVIVYWVLPTLISIVVLKDTDFHYDALETMEVVAPRPVITRNTLMALIIVAMTCLVCVVSYLALWKFLRKHTAGISKSLQREKHLAFQVLALLCAFFVMFAYYIFQNYFSQTQNTGPIYTMRALYPIANGILSYINPFCILLLNRDFSRQFLRTLKCESVRISEIKVSTMNSQSVQRKHL</sequence>
<evidence type="ECO:0000256" key="5">
    <source>
        <dbReference type="SAM" id="Phobius"/>
    </source>
</evidence>
<evidence type="ECO:0000313" key="8">
    <source>
        <dbReference type="Proteomes" id="UP000483820"/>
    </source>
</evidence>
<dbReference type="InterPro" id="IPR052665">
    <property type="entry name" value="Neuropeptide-GPCR"/>
</dbReference>
<accession>A0A6A5GRR7</accession>
<feature type="transmembrane region" description="Helical" evidence="5">
    <location>
        <begin position="894"/>
        <end position="918"/>
    </location>
</feature>
<dbReference type="FunFam" id="1.20.1070.10:FF:000430">
    <property type="entry name" value="Serpentine Receptor, class V"/>
    <property type="match status" value="5"/>
</dbReference>
<comment type="subcellular location">
    <subcellularLocation>
        <location evidence="1">Membrane</location>
    </subcellularLocation>
</comment>
<reference evidence="7 8" key="1">
    <citation type="submission" date="2019-12" db="EMBL/GenBank/DDBJ databases">
        <title>Chromosome-level assembly of the Caenorhabditis remanei genome.</title>
        <authorList>
            <person name="Teterina A.A."/>
            <person name="Willis J.H."/>
            <person name="Phillips P.C."/>
        </authorList>
    </citation>
    <scope>NUCLEOTIDE SEQUENCE [LARGE SCALE GENOMIC DNA]</scope>
    <source>
        <strain evidence="7 8">PX506</strain>
        <tissue evidence="7">Whole organism</tissue>
    </source>
</reference>
<evidence type="ECO:0000259" key="6">
    <source>
        <dbReference type="PROSITE" id="PS50262"/>
    </source>
</evidence>
<feature type="transmembrane region" description="Helical" evidence="5">
    <location>
        <begin position="816"/>
        <end position="836"/>
    </location>
</feature>
<feature type="transmembrane region" description="Helical" evidence="5">
    <location>
        <begin position="89"/>
        <end position="115"/>
    </location>
</feature>
<feature type="transmembrane region" description="Helical" evidence="5">
    <location>
        <begin position="1281"/>
        <end position="1310"/>
    </location>
</feature>
<feature type="transmembrane region" description="Helical" evidence="5">
    <location>
        <begin position="48"/>
        <end position="69"/>
    </location>
</feature>
<feature type="transmembrane region" description="Helical" evidence="5">
    <location>
        <begin position="416"/>
        <end position="437"/>
    </location>
</feature>
<feature type="transmembrane region" description="Helical" evidence="5">
    <location>
        <begin position="703"/>
        <end position="727"/>
    </location>
</feature>
<dbReference type="InterPro" id="IPR017452">
    <property type="entry name" value="GPCR_Rhodpsn_7TM"/>
</dbReference>
<dbReference type="PROSITE" id="PS50262">
    <property type="entry name" value="G_PROTEIN_RECEP_F1_2"/>
    <property type="match status" value="2"/>
</dbReference>
<evidence type="ECO:0000256" key="4">
    <source>
        <dbReference type="ARBA" id="ARBA00023136"/>
    </source>
</evidence>
<feature type="transmembrane region" description="Helical" evidence="5">
    <location>
        <begin position="1373"/>
        <end position="1393"/>
    </location>
</feature>
<feature type="transmembrane region" description="Helical" evidence="5">
    <location>
        <begin position="1239"/>
        <end position="1260"/>
    </location>
</feature>
<feature type="transmembrane region" description="Helical" evidence="5">
    <location>
        <begin position="614"/>
        <end position="636"/>
    </location>
</feature>
<feature type="transmembrane region" description="Helical" evidence="5">
    <location>
        <begin position="742"/>
        <end position="764"/>
    </location>
</feature>
<keyword evidence="4 5" id="KW-0472">Membrane</keyword>
<dbReference type="CDD" id="cd00637">
    <property type="entry name" value="7tm_classA_rhodopsin-like"/>
    <property type="match status" value="3"/>
</dbReference>
<keyword evidence="3 5" id="KW-1133">Transmembrane helix</keyword>
<feature type="transmembrane region" description="Helical" evidence="5">
    <location>
        <begin position="1021"/>
        <end position="1045"/>
    </location>
</feature>
<feature type="transmembrane region" description="Helical" evidence="5">
    <location>
        <begin position="1420"/>
        <end position="1440"/>
    </location>
</feature>
<evidence type="ECO:0000256" key="2">
    <source>
        <dbReference type="ARBA" id="ARBA00022692"/>
    </source>
</evidence>
<proteinExistence type="predicted"/>
<dbReference type="SUPFAM" id="SSF81321">
    <property type="entry name" value="Family A G protein-coupled receptor-like"/>
    <property type="match status" value="6"/>
</dbReference>
<feature type="transmembrane region" description="Helical" evidence="5">
    <location>
        <begin position="1117"/>
        <end position="1134"/>
    </location>
</feature>
<feature type="transmembrane region" description="Helical" evidence="5">
    <location>
        <begin position="15"/>
        <end position="36"/>
    </location>
</feature>
<keyword evidence="2 5" id="KW-0812">Transmembrane</keyword>